<protein>
    <submittedName>
        <fullName evidence="1">Uncharacterized protein</fullName>
    </submittedName>
</protein>
<evidence type="ECO:0000313" key="1">
    <source>
        <dbReference type="EMBL" id="MDN3563087.1"/>
    </source>
</evidence>
<reference evidence="2" key="1">
    <citation type="journal article" date="2019" name="Int. J. Syst. Evol. Microbiol.">
        <title>The Global Catalogue of Microorganisms (GCM) 10K type strain sequencing project: providing services to taxonomists for standard genome sequencing and annotation.</title>
        <authorList>
            <consortium name="The Broad Institute Genomics Platform"/>
            <consortium name="The Broad Institute Genome Sequencing Center for Infectious Disease"/>
            <person name="Wu L."/>
            <person name="Ma J."/>
        </authorList>
    </citation>
    <scope>NUCLEOTIDE SEQUENCE [LARGE SCALE GENOMIC DNA]</scope>
    <source>
        <strain evidence="2">CECT 7131</strain>
    </source>
</reference>
<name>A0ABT8A025_9PROT</name>
<dbReference type="EMBL" id="JAUFPN010000015">
    <property type="protein sequence ID" value="MDN3563087.1"/>
    <property type="molecule type" value="Genomic_DNA"/>
</dbReference>
<sequence>MPSLSLPDVTAWVRAVEPSEADRLCRPAAVDADPESLALLQEFGLALDTAAGEHLDTAFEAVPSLALLRKALEQIGPARRVRLIDWIAVSLPRGEALIAALLGDEQDSGFLRAEMVALHRRAVLARIFGADRVKQLLEACRSANSEEIPA</sequence>
<evidence type="ECO:0000313" key="2">
    <source>
        <dbReference type="Proteomes" id="UP001529369"/>
    </source>
</evidence>
<accession>A0ABT8A025</accession>
<dbReference type="Proteomes" id="UP001529369">
    <property type="component" value="Unassembled WGS sequence"/>
</dbReference>
<comment type="caution">
    <text evidence="1">The sequence shown here is derived from an EMBL/GenBank/DDBJ whole genome shotgun (WGS) entry which is preliminary data.</text>
</comment>
<keyword evidence="2" id="KW-1185">Reference proteome</keyword>
<proteinExistence type="predicted"/>
<organism evidence="1 2">
    <name type="scientific">Paeniroseomonas aquatica</name>
    <dbReference type="NCBI Taxonomy" id="373043"/>
    <lineage>
        <taxon>Bacteria</taxon>
        <taxon>Pseudomonadati</taxon>
        <taxon>Pseudomonadota</taxon>
        <taxon>Alphaproteobacteria</taxon>
        <taxon>Acetobacterales</taxon>
        <taxon>Acetobacteraceae</taxon>
        <taxon>Paeniroseomonas</taxon>
    </lineage>
</organism>
<dbReference type="RefSeq" id="WP_290314822.1">
    <property type="nucleotide sequence ID" value="NZ_JAUFPN010000015.1"/>
</dbReference>
<gene>
    <name evidence="1" type="ORF">QWZ14_01685</name>
</gene>